<dbReference type="Proteomes" id="UP000298763">
    <property type="component" value="Chromosome"/>
</dbReference>
<gene>
    <name evidence="3" type="ORF">FCL38_19610</name>
    <name evidence="2" type="ORF">FHS02_002962</name>
</gene>
<evidence type="ECO:0000313" key="5">
    <source>
        <dbReference type="Proteomes" id="UP000584325"/>
    </source>
</evidence>
<keyword evidence="1" id="KW-0812">Transmembrane</keyword>
<evidence type="ECO:0000256" key="1">
    <source>
        <dbReference type="SAM" id="Phobius"/>
    </source>
</evidence>
<dbReference type="EMBL" id="CP040017">
    <property type="protein sequence ID" value="QCP12379.1"/>
    <property type="molecule type" value="Genomic_DNA"/>
</dbReference>
<feature type="transmembrane region" description="Helical" evidence="1">
    <location>
        <begin position="6"/>
        <end position="25"/>
    </location>
</feature>
<accession>A0A4P8HRB1</accession>
<keyword evidence="4" id="KW-1185">Reference proteome</keyword>
<name>A0A4P8HRB1_9BURK</name>
<proteinExistence type="predicted"/>
<keyword evidence="1" id="KW-1133">Transmembrane helix</keyword>
<evidence type="ECO:0000313" key="3">
    <source>
        <dbReference type="EMBL" id="QCP12379.1"/>
    </source>
</evidence>
<sequence>MDKNSGKVFLGLMFCLSVLLRGLIYSMRFSVSKGRLPDGLAYMSNKPFKYLQAWWQAPRLSSAQPARLSWAL</sequence>
<dbReference type="RefSeq" id="WP_137315214.1">
    <property type="nucleotide sequence ID" value="NZ_CP040017.1"/>
</dbReference>
<dbReference type="Proteomes" id="UP000584325">
    <property type="component" value="Unassembled WGS sequence"/>
</dbReference>
<dbReference type="AlphaFoldDB" id="A0A4P8HRB1"/>
<evidence type="ECO:0000313" key="2">
    <source>
        <dbReference type="EMBL" id="MBB3222143.1"/>
    </source>
</evidence>
<keyword evidence="1" id="KW-0472">Membrane</keyword>
<evidence type="ECO:0000313" key="4">
    <source>
        <dbReference type="Proteomes" id="UP000298763"/>
    </source>
</evidence>
<dbReference type="EMBL" id="JACHXS010000005">
    <property type="protein sequence ID" value="MBB3222143.1"/>
    <property type="molecule type" value="Genomic_DNA"/>
</dbReference>
<organism evidence="2 5">
    <name type="scientific">Pseudoduganella umbonata</name>
    <dbReference type="NCBI Taxonomy" id="864828"/>
    <lineage>
        <taxon>Bacteria</taxon>
        <taxon>Pseudomonadati</taxon>
        <taxon>Pseudomonadota</taxon>
        <taxon>Betaproteobacteria</taxon>
        <taxon>Burkholderiales</taxon>
        <taxon>Oxalobacteraceae</taxon>
        <taxon>Telluria group</taxon>
        <taxon>Pseudoduganella</taxon>
    </lineage>
</organism>
<protein>
    <submittedName>
        <fullName evidence="2">Uncharacterized protein</fullName>
    </submittedName>
</protein>
<reference evidence="3 4" key="1">
    <citation type="submission" date="2019-05" db="EMBL/GenBank/DDBJ databases">
        <title>Draft Genome Sequences of Six Type Strains of the Genus Massilia.</title>
        <authorList>
            <person name="Miess H."/>
            <person name="Frediansyhah A."/>
            <person name="Gross H."/>
        </authorList>
    </citation>
    <scope>NUCLEOTIDE SEQUENCE [LARGE SCALE GENOMIC DNA]</scope>
    <source>
        <strain evidence="3 4">DSMZ 26121</strain>
    </source>
</reference>
<reference evidence="2 5" key="2">
    <citation type="submission" date="2020-08" db="EMBL/GenBank/DDBJ databases">
        <title>Genomic Encyclopedia of Type Strains, Phase III (KMG-III): the genomes of soil and plant-associated and newly described type strains.</title>
        <authorList>
            <person name="Whitman W."/>
        </authorList>
    </citation>
    <scope>NUCLEOTIDE SEQUENCE [LARGE SCALE GENOMIC DNA]</scope>
    <source>
        <strain evidence="2 5">CECT 7753</strain>
    </source>
</reference>